<dbReference type="InterPro" id="IPR036388">
    <property type="entry name" value="WH-like_DNA-bd_sf"/>
</dbReference>
<evidence type="ECO:0000259" key="6">
    <source>
        <dbReference type="Pfam" id="PF02631"/>
    </source>
</evidence>
<feature type="domain" description="RecX third three-helical" evidence="7">
    <location>
        <begin position="117"/>
        <end position="161"/>
    </location>
</feature>
<keyword evidence="4 5" id="KW-0963">Cytoplasm</keyword>
<dbReference type="GO" id="GO:0006282">
    <property type="term" value="P:regulation of DNA repair"/>
    <property type="evidence" value="ECO:0007669"/>
    <property type="project" value="UniProtKB-UniRule"/>
</dbReference>
<comment type="function">
    <text evidence="5">Modulates RecA activity.</text>
</comment>
<evidence type="ECO:0000256" key="5">
    <source>
        <dbReference type="HAMAP-Rule" id="MF_01114"/>
    </source>
</evidence>
<organism evidence="8 9">
    <name type="scientific">Neptunomonas marina</name>
    <dbReference type="NCBI Taxonomy" id="1815562"/>
    <lineage>
        <taxon>Bacteria</taxon>
        <taxon>Pseudomonadati</taxon>
        <taxon>Pseudomonadota</taxon>
        <taxon>Gammaproteobacteria</taxon>
        <taxon>Oceanospirillales</taxon>
        <taxon>Oceanospirillaceae</taxon>
        <taxon>Neptunomonas</taxon>
    </lineage>
</organism>
<dbReference type="HAMAP" id="MF_01114">
    <property type="entry name" value="RecX"/>
    <property type="match status" value="1"/>
</dbReference>
<sequence length="170" mass="20103">MSRAALRPFLRLKVCLLKYLESESELRKALIALLSRREYSRAEIEHKYSNRCDAKLLAAVLDDFHEAGYQSDQRCAGMIVRSKAQQGYGKMRVLQDARRRGVSDDLIEDALREEAIDWFENARRVYRSKFGMPLKDYDRKSYEKRMRFMLSRGFSFEEIKFATEFTDEEC</sequence>
<dbReference type="Pfam" id="PF02631">
    <property type="entry name" value="RecX_HTH2"/>
    <property type="match status" value="1"/>
</dbReference>
<dbReference type="PANTHER" id="PTHR33602">
    <property type="entry name" value="REGULATORY PROTEIN RECX FAMILY PROTEIN"/>
    <property type="match status" value="1"/>
</dbReference>
<dbReference type="PANTHER" id="PTHR33602:SF1">
    <property type="entry name" value="REGULATORY PROTEIN RECX FAMILY PROTEIN"/>
    <property type="match status" value="1"/>
</dbReference>
<evidence type="ECO:0000313" key="8">
    <source>
        <dbReference type="EMBL" id="RVU30222.1"/>
    </source>
</evidence>
<evidence type="ECO:0000256" key="1">
    <source>
        <dbReference type="ARBA" id="ARBA00004496"/>
    </source>
</evidence>
<dbReference type="Gene3D" id="1.10.10.10">
    <property type="entry name" value="Winged helix-like DNA-binding domain superfamily/Winged helix DNA-binding domain"/>
    <property type="match status" value="3"/>
</dbReference>
<name>A0A437Q6S0_9GAMM</name>
<dbReference type="InterPro" id="IPR003783">
    <property type="entry name" value="Regulatory_RecX"/>
</dbReference>
<keyword evidence="9" id="KW-1185">Reference proteome</keyword>
<evidence type="ECO:0000256" key="3">
    <source>
        <dbReference type="ARBA" id="ARBA00018111"/>
    </source>
</evidence>
<accession>A0A437Q6S0</accession>
<gene>
    <name evidence="5" type="primary">recX</name>
    <name evidence="8" type="ORF">EOE65_11230</name>
</gene>
<protein>
    <recommendedName>
        <fullName evidence="3 5">Regulatory protein RecX</fullName>
    </recommendedName>
</protein>
<evidence type="ECO:0000313" key="9">
    <source>
        <dbReference type="Proteomes" id="UP000282818"/>
    </source>
</evidence>
<evidence type="ECO:0000256" key="4">
    <source>
        <dbReference type="ARBA" id="ARBA00022490"/>
    </source>
</evidence>
<evidence type="ECO:0000256" key="2">
    <source>
        <dbReference type="ARBA" id="ARBA00009695"/>
    </source>
</evidence>
<proteinExistence type="inferred from homology"/>
<dbReference type="InterPro" id="IPR053924">
    <property type="entry name" value="RecX_HTH_2nd"/>
</dbReference>
<comment type="caution">
    <text evidence="8">The sequence shown here is derived from an EMBL/GenBank/DDBJ whole genome shotgun (WGS) entry which is preliminary data.</text>
</comment>
<comment type="subcellular location">
    <subcellularLocation>
        <location evidence="1 5">Cytoplasm</location>
    </subcellularLocation>
</comment>
<dbReference type="Proteomes" id="UP000282818">
    <property type="component" value="Unassembled WGS sequence"/>
</dbReference>
<comment type="similarity">
    <text evidence="2 5">Belongs to the RecX family.</text>
</comment>
<dbReference type="AlphaFoldDB" id="A0A437Q6S0"/>
<feature type="domain" description="RecX second three-helical" evidence="6">
    <location>
        <begin position="71"/>
        <end position="111"/>
    </location>
</feature>
<reference evidence="8 9" key="1">
    <citation type="submission" date="2019-01" db="EMBL/GenBank/DDBJ databases">
        <authorList>
            <person name="Chen W.-M."/>
        </authorList>
    </citation>
    <scope>NUCLEOTIDE SEQUENCE [LARGE SCALE GENOMIC DNA]</scope>
    <source>
        <strain evidence="8 9">HPM-16</strain>
    </source>
</reference>
<dbReference type="InterPro" id="IPR053925">
    <property type="entry name" value="RecX_HTH_3rd"/>
</dbReference>
<dbReference type="EMBL" id="SACQ01000005">
    <property type="protein sequence ID" value="RVU30222.1"/>
    <property type="molecule type" value="Genomic_DNA"/>
</dbReference>
<evidence type="ECO:0000259" key="7">
    <source>
        <dbReference type="Pfam" id="PF21981"/>
    </source>
</evidence>
<dbReference type="Pfam" id="PF21981">
    <property type="entry name" value="RecX_HTH3"/>
    <property type="match status" value="1"/>
</dbReference>
<dbReference type="GO" id="GO:0005737">
    <property type="term" value="C:cytoplasm"/>
    <property type="evidence" value="ECO:0007669"/>
    <property type="project" value="UniProtKB-SubCell"/>
</dbReference>